<dbReference type="Proteomes" id="UP000547011">
    <property type="component" value="Unassembled WGS sequence"/>
</dbReference>
<evidence type="ECO:0000313" key="3">
    <source>
        <dbReference type="EMBL" id="MBB4053969.1"/>
    </source>
</evidence>
<reference evidence="3 4" key="1">
    <citation type="submission" date="2020-08" db="EMBL/GenBank/DDBJ databases">
        <title>Genomic Encyclopedia of Type Strains, Phase IV (KMG-IV): sequencing the most valuable type-strain genomes for metagenomic binning, comparative biology and taxonomic classification.</title>
        <authorList>
            <person name="Goeker M."/>
        </authorList>
    </citation>
    <scope>NUCLEOTIDE SEQUENCE [LARGE SCALE GENOMIC DNA]</scope>
    <source>
        <strain evidence="3 4">DSM 23447</strain>
    </source>
</reference>
<dbReference type="RefSeq" id="WP_183312716.1">
    <property type="nucleotide sequence ID" value="NZ_JACIEW010000013.1"/>
</dbReference>
<dbReference type="InterPro" id="IPR011010">
    <property type="entry name" value="DNA_brk_join_enz"/>
</dbReference>
<dbReference type="SUPFAM" id="SSF56349">
    <property type="entry name" value="DNA breaking-rejoining enzymes"/>
    <property type="match status" value="1"/>
</dbReference>
<accession>A0A7W6NDL7</accession>
<organism evidence="3 4">
    <name type="scientific">Devosia subaequoris</name>
    <dbReference type="NCBI Taxonomy" id="395930"/>
    <lineage>
        <taxon>Bacteria</taxon>
        <taxon>Pseudomonadati</taxon>
        <taxon>Pseudomonadota</taxon>
        <taxon>Alphaproteobacteria</taxon>
        <taxon>Hyphomicrobiales</taxon>
        <taxon>Devosiaceae</taxon>
        <taxon>Devosia</taxon>
    </lineage>
</organism>
<dbReference type="GO" id="GO:0003677">
    <property type="term" value="F:DNA binding"/>
    <property type="evidence" value="ECO:0007669"/>
    <property type="project" value="InterPro"/>
</dbReference>
<sequence>MAEHVFLGFEVTRTLSTEIEYADRVAMLMRRASSALGRPATLLDTIQHLSGQHDEFAPASIRKYFAALTAAFEEALAADTALAHPEADYRGALEKRPRPRPPSKERRTSARKRKDVLRAEVKTVCRYLWDRGESDDKLLVRLIIHGVFLGLRPSEHSEARRNGSVLIVYSRKITNGRGLGPLRELDLGNVSEDELYSIDKLIAAFAKAGCEELELVIDRLGARLRRACRRVGVKPFALYTTRHQAIANMKAAGETTTEIAAMAGHKSQQTASKYYAKRRSGWKNAPSASATRDMVAKFDVAVPVPTPPSPRPY</sequence>
<dbReference type="AlphaFoldDB" id="A0A7W6NDL7"/>
<comment type="caution">
    <text evidence="3">The sequence shown here is derived from an EMBL/GenBank/DDBJ whole genome shotgun (WGS) entry which is preliminary data.</text>
</comment>
<proteinExistence type="predicted"/>
<name>A0A7W6NDL7_9HYPH</name>
<evidence type="ECO:0000256" key="1">
    <source>
        <dbReference type="ARBA" id="ARBA00023172"/>
    </source>
</evidence>
<dbReference type="EMBL" id="JACIEW010000013">
    <property type="protein sequence ID" value="MBB4053969.1"/>
    <property type="molecule type" value="Genomic_DNA"/>
</dbReference>
<dbReference type="GO" id="GO:0006310">
    <property type="term" value="P:DNA recombination"/>
    <property type="evidence" value="ECO:0007669"/>
    <property type="project" value="UniProtKB-KW"/>
</dbReference>
<evidence type="ECO:0000256" key="2">
    <source>
        <dbReference type="SAM" id="MobiDB-lite"/>
    </source>
</evidence>
<dbReference type="InterPro" id="IPR013762">
    <property type="entry name" value="Integrase-like_cat_sf"/>
</dbReference>
<keyword evidence="4" id="KW-1185">Reference proteome</keyword>
<feature type="compositionally biased region" description="Basic and acidic residues" evidence="2">
    <location>
        <begin position="88"/>
        <end position="108"/>
    </location>
</feature>
<protein>
    <submittedName>
        <fullName evidence="3">Integrase</fullName>
    </submittedName>
</protein>
<feature type="region of interest" description="Disordered" evidence="2">
    <location>
        <begin position="88"/>
        <end position="114"/>
    </location>
</feature>
<gene>
    <name evidence="3" type="ORF">GGR20_003640</name>
</gene>
<dbReference type="GO" id="GO:0015074">
    <property type="term" value="P:DNA integration"/>
    <property type="evidence" value="ECO:0007669"/>
    <property type="project" value="InterPro"/>
</dbReference>
<dbReference type="Gene3D" id="1.10.443.10">
    <property type="entry name" value="Intergrase catalytic core"/>
    <property type="match status" value="1"/>
</dbReference>
<keyword evidence="1" id="KW-0233">DNA recombination</keyword>
<evidence type="ECO:0000313" key="4">
    <source>
        <dbReference type="Proteomes" id="UP000547011"/>
    </source>
</evidence>